<dbReference type="Proteomes" id="UP000297348">
    <property type="component" value="Unassembled WGS sequence"/>
</dbReference>
<keyword evidence="1" id="KW-0472">Membrane</keyword>
<name>A0A4Z0JE49_9LACO</name>
<proteinExistence type="predicted"/>
<evidence type="ECO:0000313" key="3">
    <source>
        <dbReference type="Proteomes" id="UP000297348"/>
    </source>
</evidence>
<dbReference type="AlphaFoldDB" id="A0A4Z0JE49"/>
<feature type="transmembrane region" description="Helical" evidence="1">
    <location>
        <begin position="30"/>
        <end position="49"/>
    </location>
</feature>
<keyword evidence="1" id="KW-1133">Transmembrane helix</keyword>
<evidence type="ECO:0000313" key="2">
    <source>
        <dbReference type="EMBL" id="TGD19654.1"/>
    </source>
</evidence>
<keyword evidence="1" id="KW-0812">Transmembrane</keyword>
<sequence length="88" mass="10263">MKQLFKHYYQDGFAKTNGLFKNYSKWFRRLFFGAGPILVIPLQLILAFLPESLPVLLLEVLGFAYLILTLSLFLVESIIHGVRYLRNK</sequence>
<organism evidence="2 3">
    <name type="scientific">Levilactobacillus suantsaiihabitans</name>
    <dbReference type="NCBI Taxonomy" id="2487722"/>
    <lineage>
        <taxon>Bacteria</taxon>
        <taxon>Bacillati</taxon>
        <taxon>Bacillota</taxon>
        <taxon>Bacilli</taxon>
        <taxon>Lactobacillales</taxon>
        <taxon>Lactobacillaceae</taxon>
        <taxon>Levilactobacillus</taxon>
    </lineage>
</organism>
<dbReference type="EMBL" id="RKLX01000004">
    <property type="protein sequence ID" value="TGD19654.1"/>
    <property type="molecule type" value="Genomic_DNA"/>
</dbReference>
<evidence type="ECO:0000256" key="1">
    <source>
        <dbReference type="SAM" id="Phobius"/>
    </source>
</evidence>
<accession>A0A4Z0JE49</accession>
<feature type="transmembrane region" description="Helical" evidence="1">
    <location>
        <begin position="55"/>
        <end position="79"/>
    </location>
</feature>
<protein>
    <submittedName>
        <fullName evidence="2">Uncharacterized protein</fullName>
    </submittedName>
</protein>
<keyword evidence="3" id="KW-1185">Reference proteome</keyword>
<reference evidence="2 3" key="1">
    <citation type="submission" date="2018-10" db="EMBL/GenBank/DDBJ databases">
        <title>Lactobacillus sp. R7 and Lactobacillus sp. R19 isolated from fermented mustard green product of Taiwan.</title>
        <authorList>
            <person name="Lin S.-T."/>
        </authorList>
    </citation>
    <scope>NUCLEOTIDE SEQUENCE [LARGE SCALE GENOMIC DNA]</scope>
    <source>
        <strain evidence="2 3">BCRC 81129</strain>
    </source>
</reference>
<gene>
    <name evidence="2" type="ORF">EGT51_03885</name>
</gene>
<comment type="caution">
    <text evidence="2">The sequence shown here is derived from an EMBL/GenBank/DDBJ whole genome shotgun (WGS) entry which is preliminary data.</text>
</comment>